<gene>
    <name evidence="1" type="ORF">F5876DRAFT_81560</name>
</gene>
<dbReference type="EMBL" id="MU795558">
    <property type="protein sequence ID" value="KAJ3805643.1"/>
    <property type="molecule type" value="Genomic_DNA"/>
</dbReference>
<evidence type="ECO:0000313" key="2">
    <source>
        <dbReference type="Proteomes" id="UP001163835"/>
    </source>
</evidence>
<accession>A0ACC1TLZ9</accession>
<comment type="caution">
    <text evidence="1">The sequence shown here is derived from an EMBL/GenBank/DDBJ whole genome shotgun (WGS) entry which is preliminary data.</text>
</comment>
<dbReference type="Proteomes" id="UP001163835">
    <property type="component" value="Unassembled WGS sequence"/>
</dbReference>
<proteinExistence type="predicted"/>
<sequence length="333" mass="35763">MIQTGLINSAHTDLVTCLAYDYYGTHLASCGLDQKICVTTVDQPPTLKSEWKAHNAPITHIAWAHPEFGDVLASAAMDRTVRIWDRGQEKAVLLDARGSVRQVEFAPSAFGLKLAAVATDGWLRVYECLDLAALDVWALADAVQVAREELVGKEVDAGCALSWCKERYWGQLVAAVAGATDVVKVIQFQPSGPQTILELHLPPASTTAPTAAITTVAWAPSCGRSYHLIATGGRDGHVRIWKLHGPMLDDDDPAEDPPAEPSKWSAQLVADFDDHARIGGLDGGVVGKVEWNVTGTILASSGSDGRVRLWKPSLTSGGRIWRIAGSVGVEQKE</sequence>
<protein>
    <submittedName>
        <fullName evidence="1">WD40 repeat-like protein</fullName>
    </submittedName>
</protein>
<organism evidence="1 2">
    <name type="scientific">Lentinula aff. lateritia</name>
    <dbReference type="NCBI Taxonomy" id="2804960"/>
    <lineage>
        <taxon>Eukaryota</taxon>
        <taxon>Fungi</taxon>
        <taxon>Dikarya</taxon>
        <taxon>Basidiomycota</taxon>
        <taxon>Agaricomycotina</taxon>
        <taxon>Agaricomycetes</taxon>
        <taxon>Agaricomycetidae</taxon>
        <taxon>Agaricales</taxon>
        <taxon>Marasmiineae</taxon>
        <taxon>Omphalotaceae</taxon>
        <taxon>Lentinula</taxon>
    </lineage>
</organism>
<evidence type="ECO:0000313" key="1">
    <source>
        <dbReference type="EMBL" id="KAJ3805643.1"/>
    </source>
</evidence>
<keyword evidence="2" id="KW-1185">Reference proteome</keyword>
<reference evidence="1" key="1">
    <citation type="submission" date="2022-09" db="EMBL/GenBank/DDBJ databases">
        <title>A Global Phylogenomic Analysis of the Shiitake Genus Lentinula.</title>
        <authorList>
            <consortium name="DOE Joint Genome Institute"/>
            <person name="Sierra-Patev S."/>
            <person name="Min B."/>
            <person name="Naranjo-Ortiz M."/>
            <person name="Looney B."/>
            <person name="Konkel Z."/>
            <person name="Slot J.C."/>
            <person name="Sakamoto Y."/>
            <person name="Steenwyk J.L."/>
            <person name="Rokas A."/>
            <person name="Carro J."/>
            <person name="Camarero S."/>
            <person name="Ferreira P."/>
            <person name="Molpeceres G."/>
            <person name="Ruiz-Duenas F.J."/>
            <person name="Serrano A."/>
            <person name="Henrissat B."/>
            <person name="Drula E."/>
            <person name="Hughes K.W."/>
            <person name="Mata J.L."/>
            <person name="Ishikawa N.K."/>
            <person name="Vargas-Isla R."/>
            <person name="Ushijima S."/>
            <person name="Smith C.A."/>
            <person name="Ahrendt S."/>
            <person name="Andreopoulos W."/>
            <person name="He G."/>
            <person name="Labutti K."/>
            <person name="Lipzen A."/>
            <person name="Ng V."/>
            <person name="Riley R."/>
            <person name="Sandor L."/>
            <person name="Barry K."/>
            <person name="Martinez A.T."/>
            <person name="Xiao Y."/>
            <person name="Gibbons J.G."/>
            <person name="Terashima K."/>
            <person name="Grigoriev I.V."/>
            <person name="Hibbett D.S."/>
        </authorList>
    </citation>
    <scope>NUCLEOTIDE SEQUENCE</scope>
    <source>
        <strain evidence="1">TMI1499</strain>
    </source>
</reference>
<name>A0ACC1TLZ9_9AGAR</name>